<dbReference type="GO" id="GO:0005634">
    <property type="term" value="C:nucleus"/>
    <property type="evidence" value="ECO:0000318"/>
    <property type="project" value="GO_Central"/>
</dbReference>
<dbReference type="InterPro" id="IPR051760">
    <property type="entry name" value="KMT5A"/>
</dbReference>
<dbReference type="Pfam" id="PF00856">
    <property type="entry name" value="SET"/>
    <property type="match status" value="1"/>
</dbReference>
<evidence type="ECO:0000259" key="14">
    <source>
        <dbReference type="PROSITE" id="PS50280"/>
    </source>
</evidence>
<evidence type="ECO:0000256" key="12">
    <source>
        <dbReference type="ARBA" id="ARBA00047784"/>
    </source>
</evidence>
<dbReference type="PROSITE" id="PS51571">
    <property type="entry name" value="SAM_MT43_PR_SET"/>
    <property type="match status" value="1"/>
</dbReference>
<dbReference type="GO" id="GO:0140944">
    <property type="term" value="F:histone H4K20 monomethyltransferase activity"/>
    <property type="evidence" value="ECO:0007669"/>
    <property type="project" value="UniProtKB-EC"/>
</dbReference>
<keyword evidence="16" id="KW-1185">Reference proteome</keyword>
<dbReference type="PANTHER" id="PTHR46167">
    <property type="entry name" value="N-LYSINE METHYLTRANSFERASE KMT5A"/>
    <property type="match status" value="1"/>
</dbReference>
<evidence type="ECO:0000256" key="5">
    <source>
        <dbReference type="ARBA" id="ARBA00022603"/>
    </source>
</evidence>
<reference evidence="15" key="2">
    <citation type="submission" date="2021-01" db="UniProtKB">
        <authorList>
            <consortium name="EnsemblMetazoa"/>
        </authorList>
    </citation>
    <scope>IDENTIFICATION</scope>
</reference>
<evidence type="ECO:0000256" key="8">
    <source>
        <dbReference type="ARBA" id="ARBA00022853"/>
    </source>
</evidence>
<keyword evidence="5" id="KW-0489">Methyltransferase</keyword>
<dbReference type="Proteomes" id="UP000007110">
    <property type="component" value="Unassembled WGS sequence"/>
</dbReference>
<evidence type="ECO:0000256" key="3">
    <source>
        <dbReference type="ARBA" id="ARBA00012187"/>
    </source>
</evidence>
<feature type="compositionally biased region" description="Basic residues" evidence="13">
    <location>
        <begin position="162"/>
        <end position="174"/>
    </location>
</feature>
<dbReference type="KEGG" id="spu:592467"/>
<dbReference type="PROSITE" id="PS50280">
    <property type="entry name" value="SET"/>
    <property type="match status" value="1"/>
</dbReference>
<keyword evidence="4" id="KW-0158">Chromosome</keyword>
<dbReference type="GO" id="GO:0032259">
    <property type="term" value="P:methylation"/>
    <property type="evidence" value="ECO:0007669"/>
    <property type="project" value="UniProtKB-KW"/>
</dbReference>
<evidence type="ECO:0000256" key="11">
    <source>
        <dbReference type="ARBA" id="ARBA00023242"/>
    </source>
</evidence>
<evidence type="ECO:0000256" key="10">
    <source>
        <dbReference type="ARBA" id="ARBA00023163"/>
    </source>
</evidence>
<dbReference type="FunCoup" id="A0A7M7RGF0">
    <property type="interactions" value="877"/>
</dbReference>
<keyword evidence="8" id="KW-0156">Chromatin regulator</keyword>
<dbReference type="SMART" id="SM00317">
    <property type="entry name" value="SET"/>
    <property type="match status" value="1"/>
</dbReference>
<dbReference type="AlphaFoldDB" id="A0A7M7RGF0"/>
<feature type="domain" description="SET" evidence="14">
    <location>
        <begin position="269"/>
        <end position="390"/>
    </location>
</feature>
<feature type="compositionally biased region" description="Basic residues" evidence="13">
    <location>
        <begin position="1"/>
        <end position="14"/>
    </location>
</feature>
<keyword evidence="11" id="KW-0539">Nucleus</keyword>
<evidence type="ECO:0000256" key="9">
    <source>
        <dbReference type="ARBA" id="ARBA00023015"/>
    </source>
</evidence>
<dbReference type="EC" id="2.1.1.361" evidence="3"/>
<feature type="compositionally biased region" description="Gly residues" evidence="13">
    <location>
        <begin position="120"/>
        <end position="133"/>
    </location>
</feature>
<dbReference type="InterPro" id="IPR001214">
    <property type="entry name" value="SET_dom"/>
</dbReference>
<protein>
    <recommendedName>
        <fullName evidence="3">[histone H4]-lysine(20) N-methyltransferase</fullName>
        <ecNumber evidence="3">2.1.1.361</ecNumber>
    </recommendedName>
</protein>
<dbReference type="OrthoDB" id="5560686at2759"/>
<feature type="region of interest" description="Disordered" evidence="13">
    <location>
        <begin position="1"/>
        <end position="232"/>
    </location>
</feature>
<dbReference type="GeneID" id="592467"/>
<feature type="compositionally biased region" description="Low complexity" evidence="13">
    <location>
        <begin position="110"/>
        <end position="119"/>
    </location>
</feature>
<evidence type="ECO:0000256" key="7">
    <source>
        <dbReference type="ARBA" id="ARBA00022691"/>
    </source>
</evidence>
<comment type="subcellular location">
    <subcellularLocation>
        <location evidence="2">Chromosome</location>
    </subcellularLocation>
    <subcellularLocation>
        <location evidence="1">Nucleus</location>
    </subcellularLocation>
</comment>
<accession>A0A7M7RGF0</accession>
<dbReference type="PANTHER" id="PTHR46167:SF1">
    <property type="entry name" value="N-LYSINE METHYLTRANSFERASE KMT5A"/>
    <property type="match status" value="1"/>
</dbReference>
<dbReference type="GO" id="GO:0005700">
    <property type="term" value="C:polytene chromosome"/>
    <property type="evidence" value="ECO:0000318"/>
    <property type="project" value="GO_Central"/>
</dbReference>
<keyword evidence="9" id="KW-0805">Transcription regulation</keyword>
<keyword evidence="6" id="KW-0808">Transferase</keyword>
<keyword evidence="7" id="KW-0949">S-adenosyl-L-methionine</keyword>
<evidence type="ECO:0000313" key="15">
    <source>
        <dbReference type="EnsemblMetazoa" id="XP_797080"/>
    </source>
</evidence>
<reference evidence="16" key="1">
    <citation type="submission" date="2015-02" db="EMBL/GenBank/DDBJ databases">
        <title>Genome sequencing for Strongylocentrotus purpuratus.</title>
        <authorList>
            <person name="Murali S."/>
            <person name="Liu Y."/>
            <person name="Vee V."/>
            <person name="English A."/>
            <person name="Wang M."/>
            <person name="Skinner E."/>
            <person name="Han Y."/>
            <person name="Muzny D.M."/>
            <person name="Worley K.C."/>
            <person name="Gibbs R.A."/>
        </authorList>
    </citation>
    <scope>NUCLEOTIDE SEQUENCE</scope>
</reference>
<feature type="compositionally biased region" description="Polar residues" evidence="13">
    <location>
        <begin position="208"/>
        <end position="219"/>
    </location>
</feature>
<evidence type="ECO:0000313" key="16">
    <source>
        <dbReference type="Proteomes" id="UP000007110"/>
    </source>
</evidence>
<proteinExistence type="predicted"/>
<dbReference type="InterPro" id="IPR047266">
    <property type="entry name" value="KMT5A-like_SET"/>
</dbReference>
<keyword evidence="10" id="KW-0804">Transcription</keyword>
<dbReference type="InterPro" id="IPR016858">
    <property type="entry name" value="KMT5A-like"/>
</dbReference>
<evidence type="ECO:0000256" key="2">
    <source>
        <dbReference type="ARBA" id="ARBA00004286"/>
    </source>
</evidence>
<dbReference type="Gene3D" id="2.170.270.10">
    <property type="entry name" value="SET domain"/>
    <property type="match status" value="1"/>
</dbReference>
<dbReference type="GO" id="GO:0006357">
    <property type="term" value="P:regulation of transcription by RNA polymerase II"/>
    <property type="evidence" value="ECO:0000318"/>
    <property type="project" value="GO_Central"/>
</dbReference>
<feature type="compositionally biased region" description="Polar residues" evidence="13">
    <location>
        <begin position="19"/>
        <end position="32"/>
    </location>
</feature>
<sequence>MGKRGGRKHPGKSKRNIDPASTSSPQHGSQKITKYLDSVPSPPAANSGASTTMIVHEKATSSSTKNDLLSGIVTPESTPPKTPNRVPGREEDSPSPDATLVYPLDPDSPAGATEGAIEGAAGGGDASTQGGAGDSVRVKVKKEGDVQSAGNASAVIDTPTRHSMRLGRGRRMVKTPKSAGDSRSLNGQLEVEASPKNTGRGRGRKKGNSSVNANNSGRSASKPKIKKEPSMKTITDFFPVRRSDRRCKSVVDAERKWELEEAILSNREEGVKVEEIIGKGRGVVSTKPFRRGDFVVEYIGDLIDIQLSKEREQKYRADPKIGCYMYYFEHRNKSYCVDATQESGRVGRLLNHSRQGNCCTKLVDIGGCPHLILVAKRDIAVNEELLYDYGDRNKDTIQSHPWLVL</sequence>
<comment type="catalytic activity">
    <reaction evidence="12">
        <text>L-lysyl(20)-[histone H4] + S-adenosyl-L-methionine = N(6)-methyl-L-lysyl(20)-[histone H4] + S-adenosyl-L-homocysteine + H(+)</text>
        <dbReference type="Rhea" id="RHEA:60344"/>
        <dbReference type="Rhea" id="RHEA-COMP:15554"/>
        <dbReference type="Rhea" id="RHEA-COMP:15555"/>
        <dbReference type="ChEBI" id="CHEBI:15378"/>
        <dbReference type="ChEBI" id="CHEBI:29969"/>
        <dbReference type="ChEBI" id="CHEBI:57856"/>
        <dbReference type="ChEBI" id="CHEBI:59789"/>
        <dbReference type="ChEBI" id="CHEBI:61929"/>
        <dbReference type="EC" id="2.1.1.361"/>
    </reaction>
</comment>
<dbReference type="RefSeq" id="XP_797080.2">
    <property type="nucleotide sequence ID" value="XM_791987.5"/>
</dbReference>
<evidence type="ECO:0000256" key="13">
    <source>
        <dbReference type="SAM" id="MobiDB-lite"/>
    </source>
</evidence>
<evidence type="ECO:0000256" key="1">
    <source>
        <dbReference type="ARBA" id="ARBA00004123"/>
    </source>
</evidence>
<dbReference type="GO" id="GO:0042799">
    <property type="term" value="F:histone H4K20 methyltransferase activity"/>
    <property type="evidence" value="ECO:0000318"/>
    <property type="project" value="GO_Central"/>
</dbReference>
<dbReference type="InParanoid" id="A0A7M7RGF0"/>
<name>A0A7M7RGF0_STRPU</name>
<dbReference type="SUPFAM" id="SSF82199">
    <property type="entry name" value="SET domain"/>
    <property type="match status" value="1"/>
</dbReference>
<dbReference type="InterPro" id="IPR046341">
    <property type="entry name" value="SET_dom_sf"/>
</dbReference>
<evidence type="ECO:0000256" key="6">
    <source>
        <dbReference type="ARBA" id="ARBA00022679"/>
    </source>
</evidence>
<evidence type="ECO:0000256" key="4">
    <source>
        <dbReference type="ARBA" id="ARBA00022454"/>
    </source>
</evidence>
<dbReference type="CDD" id="cd10528">
    <property type="entry name" value="SET_SETD8"/>
    <property type="match status" value="1"/>
</dbReference>
<dbReference type="EnsemblMetazoa" id="XM_791987">
    <property type="protein sequence ID" value="XP_797080"/>
    <property type="gene ID" value="LOC592467"/>
</dbReference>
<organism evidence="15 16">
    <name type="scientific">Strongylocentrotus purpuratus</name>
    <name type="common">Purple sea urchin</name>
    <dbReference type="NCBI Taxonomy" id="7668"/>
    <lineage>
        <taxon>Eukaryota</taxon>
        <taxon>Metazoa</taxon>
        <taxon>Echinodermata</taxon>
        <taxon>Eleutherozoa</taxon>
        <taxon>Echinozoa</taxon>
        <taxon>Echinoidea</taxon>
        <taxon>Euechinoidea</taxon>
        <taxon>Echinacea</taxon>
        <taxon>Camarodonta</taxon>
        <taxon>Echinidea</taxon>
        <taxon>Strongylocentrotidae</taxon>
        <taxon>Strongylocentrotus</taxon>
    </lineage>
</organism>
<dbReference type="GO" id="GO:0043516">
    <property type="term" value="P:regulation of DNA damage response, signal transduction by p53 class mediator"/>
    <property type="evidence" value="ECO:0000318"/>
    <property type="project" value="GO_Central"/>
</dbReference>